<dbReference type="Proteomes" id="UP000008467">
    <property type="component" value="Chromosome"/>
</dbReference>
<keyword evidence="2" id="KW-1185">Reference proteome</keyword>
<gene>
    <name evidence="1" type="ordered locus">Clole_3271</name>
</gene>
<dbReference type="Gene3D" id="3.20.80.10">
    <property type="entry name" value="Regulatory factor, effector binding domain"/>
    <property type="match status" value="1"/>
</dbReference>
<dbReference type="InterPro" id="IPR011256">
    <property type="entry name" value="Reg_factor_effector_dom_sf"/>
</dbReference>
<dbReference type="RefSeq" id="WP_013658241.1">
    <property type="nucleotide sequence ID" value="NC_015275.1"/>
</dbReference>
<dbReference type="HOGENOM" id="CLU_1651327_0_0_9"/>
<proteinExistence type="predicted"/>
<protein>
    <submittedName>
        <fullName evidence="1">Transcription activator effector binding protein</fullName>
    </submittedName>
</protein>
<evidence type="ECO:0000313" key="1">
    <source>
        <dbReference type="EMBL" id="ADZ84963.1"/>
    </source>
</evidence>
<dbReference type="AlphaFoldDB" id="F2JQH9"/>
<dbReference type="eggNOG" id="COG3708">
    <property type="taxonomic scope" value="Bacteria"/>
</dbReference>
<dbReference type="STRING" id="642492.Clole_3271"/>
<accession>F2JQH9</accession>
<dbReference type="EMBL" id="CP002582">
    <property type="protein sequence ID" value="ADZ84963.1"/>
    <property type="molecule type" value="Genomic_DNA"/>
</dbReference>
<sequence length="143" mass="15960">MEIKTCTKESFSVIGKEGSTMDGDAFVERLWDDANTHFNEVGGLAKTDENGHILGVWGAMSDVTHSFKPWEDNFTKGLYLAGIEVNDTAEAPEGWVKWTIPSYEYIYVKSEGLDTFKEVIAYLKQKGITLAGAVHDFKCPEEN</sequence>
<name>F2JQH9_CELLD</name>
<dbReference type="KEGG" id="cle:Clole_3271"/>
<evidence type="ECO:0000313" key="2">
    <source>
        <dbReference type="Proteomes" id="UP000008467"/>
    </source>
</evidence>
<organism evidence="1 2">
    <name type="scientific">Cellulosilyticum lentocellum (strain ATCC 49066 / DSM 5427 / NCIMB 11756 / RHM5)</name>
    <name type="common">Clostridium lentocellum</name>
    <dbReference type="NCBI Taxonomy" id="642492"/>
    <lineage>
        <taxon>Bacteria</taxon>
        <taxon>Bacillati</taxon>
        <taxon>Bacillota</taxon>
        <taxon>Clostridia</taxon>
        <taxon>Lachnospirales</taxon>
        <taxon>Cellulosilyticaceae</taxon>
        <taxon>Cellulosilyticum</taxon>
    </lineage>
</organism>
<reference evidence="1 2" key="1">
    <citation type="journal article" date="2011" name="J. Bacteriol.">
        <title>Complete genome sequence of the cellulose-degrading bacterium Cellulosilyticum lentocellum.</title>
        <authorList>
            <consortium name="US DOE Joint Genome Institute"/>
            <person name="Miller D.A."/>
            <person name="Suen G."/>
            <person name="Bruce D."/>
            <person name="Copeland A."/>
            <person name="Cheng J.F."/>
            <person name="Detter C."/>
            <person name="Goodwin L.A."/>
            <person name="Han C.S."/>
            <person name="Hauser L.J."/>
            <person name="Land M.L."/>
            <person name="Lapidus A."/>
            <person name="Lucas S."/>
            <person name="Meincke L."/>
            <person name="Pitluck S."/>
            <person name="Tapia R."/>
            <person name="Teshima H."/>
            <person name="Woyke T."/>
            <person name="Fox B.G."/>
            <person name="Angert E.R."/>
            <person name="Currie C.R."/>
        </authorList>
    </citation>
    <scope>NUCLEOTIDE SEQUENCE [LARGE SCALE GENOMIC DNA]</scope>
    <source>
        <strain evidence="2">ATCC 49066 / DSM 5427 / NCIMB 11756 / RHM5</strain>
    </source>
</reference>